<feature type="transmembrane region" description="Helical" evidence="7">
    <location>
        <begin position="308"/>
        <end position="330"/>
    </location>
</feature>
<dbReference type="PROSITE" id="PS50156">
    <property type="entry name" value="SSD"/>
    <property type="match status" value="1"/>
</dbReference>
<comment type="subcellular location">
    <subcellularLocation>
        <location evidence="1">Cell membrane</location>
        <topology evidence="1">Multi-pass membrane protein</topology>
    </subcellularLocation>
</comment>
<evidence type="ECO:0000256" key="3">
    <source>
        <dbReference type="ARBA" id="ARBA00022475"/>
    </source>
</evidence>
<dbReference type="Gene3D" id="1.20.1640.10">
    <property type="entry name" value="Multidrug efflux transporter AcrB transmembrane domain"/>
    <property type="match status" value="2"/>
</dbReference>
<evidence type="ECO:0000256" key="7">
    <source>
        <dbReference type="SAM" id="Phobius"/>
    </source>
</evidence>
<feature type="transmembrane region" description="Helical" evidence="7">
    <location>
        <begin position="364"/>
        <end position="382"/>
    </location>
</feature>
<protein>
    <submittedName>
        <fullName evidence="9">Transmembrane transport protein MmpL3</fullName>
    </submittedName>
</protein>
<feature type="transmembrane region" description="Helical" evidence="7">
    <location>
        <begin position="12"/>
        <end position="31"/>
    </location>
</feature>
<dbReference type="AlphaFoldDB" id="A0A6J4JZS8"/>
<evidence type="ECO:0000256" key="5">
    <source>
        <dbReference type="ARBA" id="ARBA00022989"/>
    </source>
</evidence>
<dbReference type="GO" id="GO:0005886">
    <property type="term" value="C:plasma membrane"/>
    <property type="evidence" value="ECO:0007669"/>
    <property type="project" value="UniProtKB-SubCell"/>
</dbReference>
<keyword evidence="4 7" id="KW-0812">Transmembrane</keyword>
<evidence type="ECO:0000256" key="1">
    <source>
        <dbReference type="ARBA" id="ARBA00004651"/>
    </source>
</evidence>
<evidence type="ECO:0000259" key="8">
    <source>
        <dbReference type="PROSITE" id="PS50156"/>
    </source>
</evidence>
<dbReference type="PANTHER" id="PTHR33406:SF11">
    <property type="entry name" value="MEMBRANE PROTEIN SCO6666-RELATED"/>
    <property type="match status" value="1"/>
</dbReference>
<dbReference type="InterPro" id="IPR050545">
    <property type="entry name" value="Mycobact_MmpL"/>
</dbReference>
<comment type="similarity">
    <text evidence="2">Belongs to the resistance-nodulation-cell division (RND) (TC 2.A.6) family. MmpL subfamily.</text>
</comment>
<evidence type="ECO:0000256" key="2">
    <source>
        <dbReference type="ARBA" id="ARBA00010157"/>
    </source>
</evidence>
<dbReference type="PANTHER" id="PTHR33406">
    <property type="entry name" value="MEMBRANE PROTEIN MJ1562-RELATED"/>
    <property type="match status" value="1"/>
</dbReference>
<sequence length="721" mass="77203">MLDFLGRWTYRARWPVLAGAVLFLGLAGVWGSTAFDHLTGSGFTYAGSESARADELGRTLPGQADADLVVVFRSETWRVDDPRYARAATAVLDGLPAELVAARTDYWTTRQPALVAADRRTSFATVQVAGADERTRTEHYEELADRFVSPDDTVRVTVGGPLAMFAEVNERSEQDLARAERLALPVVFLLLVLLLRNLVAAALPVVVGVLAIVGSLAGLRLLTSVVDVSVFAVNIVTLLGLGLAVDYSLFVVSRFREELDRAPVPAALRATMRTAGRTILVSAVTVAVAMSSLFVFPQTFLRSIGLGAIMAVLLAVAFSLTVMPALLAVLGHRVRPWRAGAARHTGPGPGVWGRTAYAVMRRPVLVGAAVVGLLLLLALPFLRVSYGWLDARVLPQSTESRQAQDTLDANFPANLTSPVQAVVTLADPVGSVRGQRDLTGWLLRVESVPGVTGTDVTGGAGSTATVSVRFAGQPISDDGRRLVRAVRAVEPPPGGQVLVGGNSATFTDLLAVLGDRLPWMALVMLLATFVLLFLAFGSVVLPIKAILLNVLNLAAAFGVVVWIFQDGRLTGLLDFTPTGDIDVIQLILILAVAFALSMDYEVFLLSRIREQYDLTGDNREAVATGLERSGRIITGAALLLVIVIGAFATSEVLVVKIVGIGLAVAIVLDATIIRMLLVPASMRLLGTYNWWMPAPLRPLYSRWGIREEGRSPEREPEEVAT</sequence>
<keyword evidence="3" id="KW-1003">Cell membrane</keyword>
<reference evidence="9" key="1">
    <citation type="submission" date="2020-02" db="EMBL/GenBank/DDBJ databases">
        <authorList>
            <person name="Meier V. D."/>
        </authorList>
    </citation>
    <scope>NUCLEOTIDE SEQUENCE</scope>
    <source>
        <strain evidence="9">AVDCRST_MAG41</strain>
    </source>
</reference>
<feature type="transmembrane region" description="Helical" evidence="7">
    <location>
        <begin position="519"/>
        <end position="539"/>
    </location>
</feature>
<evidence type="ECO:0000256" key="4">
    <source>
        <dbReference type="ARBA" id="ARBA00022692"/>
    </source>
</evidence>
<proteinExistence type="inferred from homology"/>
<name>A0A6J4JZS8_9ACTN</name>
<evidence type="ECO:0000256" key="6">
    <source>
        <dbReference type="ARBA" id="ARBA00023136"/>
    </source>
</evidence>
<dbReference type="EMBL" id="CADCTP010000426">
    <property type="protein sequence ID" value="CAA9291769.1"/>
    <property type="molecule type" value="Genomic_DNA"/>
</dbReference>
<dbReference type="InterPro" id="IPR000731">
    <property type="entry name" value="SSD"/>
</dbReference>
<feature type="transmembrane region" description="Helical" evidence="7">
    <location>
        <begin position="629"/>
        <end position="648"/>
    </location>
</feature>
<keyword evidence="6 7" id="KW-0472">Membrane</keyword>
<dbReference type="InterPro" id="IPR004869">
    <property type="entry name" value="MMPL_dom"/>
</dbReference>
<feature type="transmembrane region" description="Helical" evidence="7">
    <location>
        <begin position="546"/>
        <end position="564"/>
    </location>
</feature>
<gene>
    <name evidence="9" type="ORF">AVDCRST_MAG41-4429</name>
</gene>
<dbReference type="SUPFAM" id="SSF82866">
    <property type="entry name" value="Multidrug efflux transporter AcrB transmembrane domain"/>
    <property type="match status" value="2"/>
</dbReference>
<feature type="transmembrane region" description="Helical" evidence="7">
    <location>
        <begin position="584"/>
        <end position="608"/>
    </location>
</feature>
<dbReference type="Pfam" id="PF03176">
    <property type="entry name" value="MMPL"/>
    <property type="match status" value="2"/>
</dbReference>
<organism evidence="9">
    <name type="scientific">uncultured Mycobacteriales bacterium</name>
    <dbReference type="NCBI Taxonomy" id="581187"/>
    <lineage>
        <taxon>Bacteria</taxon>
        <taxon>Bacillati</taxon>
        <taxon>Actinomycetota</taxon>
        <taxon>Actinomycetes</taxon>
        <taxon>Mycobacteriales</taxon>
        <taxon>environmental samples</taxon>
    </lineage>
</organism>
<feature type="transmembrane region" description="Helical" evidence="7">
    <location>
        <begin position="654"/>
        <end position="677"/>
    </location>
</feature>
<accession>A0A6J4JZS8</accession>
<feature type="transmembrane region" description="Helical" evidence="7">
    <location>
        <begin position="231"/>
        <end position="253"/>
    </location>
</feature>
<feature type="domain" description="SSD" evidence="8">
    <location>
        <begin position="199"/>
        <end position="329"/>
    </location>
</feature>
<keyword evidence="5 7" id="KW-1133">Transmembrane helix</keyword>
<feature type="transmembrane region" description="Helical" evidence="7">
    <location>
        <begin position="186"/>
        <end position="219"/>
    </location>
</feature>
<evidence type="ECO:0000313" key="9">
    <source>
        <dbReference type="EMBL" id="CAA9291769.1"/>
    </source>
</evidence>
<feature type="transmembrane region" description="Helical" evidence="7">
    <location>
        <begin position="274"/>
        <end position="296"/>
    </location>
</feature>